<evidence type="ECO:0000259" key="11">
    <source>
        <dbReference type="Pfam" id="PF02866"/>
    </source>
</evidence>
<dbReference type="VEuPathDB" id="VectorBase:PHUM581610"/>
<evidence type="ECO:0000256" key="2">
    <source>
        <dbReference type="ARBA" id="ARBA00006054"/>
    </source>
</evidence>
<evidence type="ECO:0000256" key="9">
    <source>
        <dbReference type="RuleBase" id="RU000496"/>
    </source>
</evidence>
<dbReference type="InParanoid" id="E0W1P5"/>
<dbReference type="CDD" id="cd05293">
    <property type="entry name" value="LDH_1"/>
    <property type="match status" value="1"/>
</dbReference>
<dbReference type="EMBL" id="DS235873">
    <property type="protein sequence ID" value="EEB19627.1"/>
    <property type="molecule type" value="Genomic_DNA"/>
</dbReference>
<dbReference type="RefSeq" id="XP_002432365.1">
    <property type="nucleotide sequence ID" value="XM_002432320.1"/>
</dbReference>
<evidence type="ECO:0000313" key="12">
    <source>
        <dbReference type="EMBL" id="EEB19627.1"/>
    </source>
</evidence>
<reference evidence="12" key="2">
    <citation type="submission" date="2007-04" db="EMBL/GenBank/DDBJ databases">
        <title>The genome of the human body louse.</title>
        <authorList>
            <consortium name="The Human Body Louse Genome Consortium"/>
            <person name="Kirkness E."/>
            <person name="Walenz B."/>
            <person name="Hass B."/>
            <person name="Bruggner R."/>
            <person name="Strausberg R."/>
        </authorList>
    </citation>
    <scope>NUCLEOTIDE SEQUENCE</scope>
    <source>
        <strain evidence="12">USDA</strain>
    </source>
</reference>
<dbReference type="InterPro" id="IPR036291">
    <property type="entry name" value="NAD(P)-bd_dom_sf"/>
</dbReference>
<dbReference type="GO" id="GO:0006089">
    <property type="term" value="P:lactate metabolic process"/>
    <property type="evidence" value="ECO:0007669"/>
    <property type="project" value="TreeGrafter"/>
</dbReference>
<dbReference type="InterPro" id="IPR001236">
    <property type="entry name" value="Lactate/malate_DH_N"/>
</dbReference>
<dbReference type="SUPFAM" id="SSF56327">
    <property type="entry name" value="LDH C-terminal domain-like"/>
    <property type="match status" value="1"/>
</dbReference>
<sequence length="331" mass="36045">MDTQKLLLNPVSKIKSTSNNKITIVGAGQVGLACAYSILTQNVSSHICLIDMIEDKVKGEVLDLQHGTTFLRGAKIEGGTDYQLSAGSKICIVTAGARQKDGESRLNLVQRNTNIFKEIIPKLVEHSPDTILLIVSNPVDILTFVAWKLSGLPQHRVIGSGTNLDTSRFRVLLSERLGISPTSCHGWIVGEHGDTSVAVWSGVNVAGVRLQDLNSTIGTSEDLENWEETHEQVVRSAYEIIKLKGYTSWAIGLSLSSISMSILLNTQNVHAVSTNLKGYYGIEDEIFLSLPCVLGSEGITHVVSLPLNKKETSLLIKSAKTLKEIQENIKM</sequence>
<dbReference type="HOGENOM" id="CLU_045401_0_2_1"/>
<evidence type="ECO:0000259" key="10">
    <source>
        <dbReference type="Pfam" id="PF00056"/>
    </source>
</evidence>
<dbReference type="InterPro" id="IPR001557">
    <property type="entry name" value="L-lactate/malate_DH"/>
</dbReference>
<dbReference type="PANTHER" id="PTHR43128:SF16">
    <property type="entry name" value="L-LACTATE DEHYDROGENASE"/>
    <property type="match status" value="1"/>
</dbReference>
<evidence type="ECO:0000256" key="8">
    <source>
        <dbReference type="PIRSR" id="PIRSR000102-3"/>
    </source>
</evidence>
<organism>
    <name type="scientific">Pediculus humanus subsp. corporis</name>
    <name type="common">Body louse</name>
    <dbReference type="NCBI Taxonomy" id="121224"/>
    <lineage>
        <taxon>Eukaryota</taxon>
        <taxon>Metazoa</taxon>
        <taxon>Ecdysozoa</taxon>
        <taxon>Arthropoda</taxon>
        <taxon>Hexapoda</taxon>
        <taxon>Insecta</taxon>
        <taxon>Pterygota</taxon>
        <taxon>Neoptera</taxon>
        <taxon>Paraneoptera</taxon>
        <taxon>Psocodea</taxon>
        <taxon>Troctomorpha</taxon>
        <taxon>Phthiraptera</taxon>
        <taxon>Anoplura</taxon>
        <taxon>Pediculidae</taxon>
        <taxon>Pediculus</taxon>
    </lineage>
</organism>
<dbReference type="PANTHER" id="PTHR43128">
    <property type="entry name" value="L-2-HYDROXYCARBOXYLATE DEHYDROGENASE (NAD(P)(+))"/>
    <property type="match status" value="1"/>
</dbReference>
<dbReference type="PROSITE" id="PS51257">
    <property type="entry name" value="PROKAR_LIPOPROTEIN"/>
    <property type="match status" value="1"/>
</dbReference>
<dbReference type="PROSITE" id="PS00064">
    <property type="entry name" value="L_LDH"/>
    <property type="match status" value="1"/>
</dbReference>
<reference evidence="12" key="1">
    <citation type="submission" date="2007-04" db="EMBL/GenBank/DDBJ databases">
        <title>Annotation of Pediculus humanus corporis strain USDA.</title>
        <authorList>
            <person name="Kirkness E."/>
            <person name="Hannick L."/>
            <person name="Hass B."/>
            <person name="Bruggner R."/>
            <person name="Lawson D."/>
            <person name="Bidwell S."/>
            <person name="Joardar V."/>
            <person name="Caler E."/>
            <person name="Walenz B."/>
            <person name="Inman J."/>
            <person name="Schobel S."/>
            <person name="Galinsky K."/>
            <person name="Amedeo P."/>
            <person name="Strausberg R."/>
        </authorList>
    </citation>
    <scope>NUCLEOTIDE SEQUENCE</scope>
    <source>
        <strain evidence="12">USDA</strain>
    </source>
</reference>
<dbReference type="FunCoup" id="E0W1P5">
    <property type="interactions" value="200"/>
</dbReference>
<dbReference type="PIRSF" id="PIRSF000102">
    <property type="entry name" value="Lac_mal_DH"/>
    <property type="match status" value="1"/>
</dbReference>
<dbReference type="EnsemblMetazoa" id="PHUM581610-RA">
    <property type="protein sequence ID" value="PHUM581610-PA"/>
    <property type="gene ID" value="PHUM581610"/>
</dbReference>
<keyword evidence="4 9" id="KW-0560">Oxidoreductase</keyword>
<feature type="binding site" evidence="8">
    <location>
        <position position="112"/>
    </location>
    <ligand>
        <name>NAD(+)</name>
        <dbReference type="ChEBI" id="CHEBI:57540"/>
    </ligand>
</feature>
<dbReference type="InterPro" id="IPR018177">
    <property type="entry name" value="L-lactate_DH_AS"/>
</dbReference>
<dbReference type="EC" id="1.1.1.27" evidence="3 9"/>
<dbReference type="eggNOG" id="KOG1495">
    <property type="taxonomic scope" value="Eukaryota"/>
</dbReference>
<dbReference type="Gene3D" id="3.40.50.720">
    <property type="entry name" value="NAD(P)-binding Rossmann-like Domain"/>
    <property type="match status" value="1"/>
</dbReference>
<name>E0W1P5_PEDHC</name>
<dbReference type="Pfam" id="PF00056">
    <property type="entry name" value="Ldh_1_N"/>
    <property type="match status" value="1"/>
</dbReference>
<dbReference type="InterPro" id="IPR015955">
    <property type="entry name" value="Lactate_DH/Glyco_Ohase_4_C"/>
</dbReference>
<dbReference type="Pfam" id="PF02866">
    <property type="entry name" value="Ldh_1_C"/>
    <property type="match status" value="1"/>
</dbReference>
<dbReference type="HAMAP" id="MF_00488">
    <property type="entry name" value="Lactate_dehydrog"/>
    <property type="match status" value="1"/>
</dbReference>
<reference evidence="13" key="3">
    <citation type="submission" date="2021-02" db="UniProtKB">
        <authorList>
            <consortium name="EnsemblMetazoa"/>
        </authorList>
    </citation>
    <scope>IDENTIFICATION</scope>
    <source>
        <strain evidence="13">USDA</strain>
    </source>
</reference>
<evidence type="ECO:0000256" key="3">
    <source>
        <dbReference type="ARBA" id="ARBA00012967"/>
    </source>
</evidence>
<comment type="similarity">
    <text evidence="2">Belongs to the LDH/MDH superfamily. LDH family.</text>
</comment>
<dbReference type="NCBIfam" id="NF000824">
    <property type="entry name" value="PRK00066.1"/>
    <property type="match status" value="1"/>
</dbReference>
<dbReference type="GO" id="GO:0004459">
    <property type="term" value="F:L-lactate dehydrogenase (NAD+) activity"/>
    <property type="evidence" value="ECO:0007669"/>
    <property type="project" value="UniProtKB-EC"/>
</dbReference>
<dbReference type="InterPro" id="IPR022383">
    <property type="entry name" value="Lactate/malate_DH_C"/>
</dbReference>
<evidence type="ECO:0000256" key="6">
    <source>
        <dbReference type="ARBA" id="ARBA00049258"/>
    </source>
</evidence>
<evidence type="ECO:0000256" key="1">
    <source>
        <dbReference type="ARBA" id="ARBA00004843"/>
    </source>
</evidence>
<feature type="binding site" evidence="8">
    <location>
        <begin position="26"/>
        <end position="31"/>
    </location>
    <ligand>
        <name>NAD(+)</name>
        <dbReference type="ChEBI" id="CHEBI:57540"/>
    </ligand>
</feature>
<proteinExistence type="inferred from homology"/>
<feature type="active site" description="Proton acceptor" evidence="7">
    <location>
        <position position="192"/>
    </location>
</feature>
<dbReference type="NCBIfam" id="TIGR01771">
    <property type="entry name" value="L-LDH-NAD"/>
    <property type="match status" value="1"/>
</dbReference>
<comment type="pathway">
    <text evidence="1 9">Fermentation; pyruvate fermentation to lactate; (S)-lactate from pyruvate: step 1/1.</text>
</comment>
<dbReference type="STRING" id="121224.E0W1P5"/>
<evidence type="ECO:0000256" key="7">
    <source>
        <dbReference type="PIRSR" id="PIRSR000102-1"/>
    </source>
</evidence>
<evidence type="ECO:0000256" key="4">
    <source>
        <dbReference type="ARBA" id="ARBA00023002"/>
    </source>
</evidence>
<dbReference type="GeneID" id="8232374"/>
<feature type="binding site" evidence="8">
    <location>
        <position position="51"/>
    </location>
    <ligand>
        <name>NAD(+)</name>
        <dbReference type="ChEBI" id="CHEBI:57540"/>
    </ligand>
</feature>
<dbReference type="Gene3D" id="3.90.110.10">
    <property type="entry name" value="Lactate dehydrogenase/glycoside hydrolase, family 4, C-terminal"/>
    <property type="match status" value="1"/>
</dbReference>
<protein>
    <recommendedName>
        <fullName evidence="3 9">L-lactate dehydrogenase</fullName>
        <ecNumber evidence="3 9">1.1.1.27</ecNumber>
    </recommendedName>
</protein>
<dbReference type="CTD" id="8232374"/>
<dbReference type="GO" id="GO:0005737">
    <property type="term" value="C:cytoplasm"/>
    <property type="evidence" value="ECO:0007669"/>
    <property type="project" value="InterPro"/>
</dbReference>
<keyword evidence="14" id="KW-1185">Reference proteome</keyword>
<feature type="domain" description="Lactate/malate dehydrogenase N-terminal" evidence="10">
    <location>
        <begin position="21"/>
        <end position="159"/>
    </location>
</feature>
<dbReference type="AlphaFoldDB" id="E0W1P5"/>
<evidence type="ECO:0000313" key="13">
    <source>
        <dbReference type="EnsemblMetazoa" id="PHUM581610-PA"/>
    </source>
</evidence>
<accession>E0W1P5</accession>
<dbReference type="UniPathway" id="UPA00554">
    <property type="reaction ID" value="UER00611"/>
</dbReference>
<evidence type="ECO:0000313" key="14">
    <source>
        <dbReference type="Proteomes" id="UP000009046"/>
    </source>
</evidence>
<keyword evidence="5 8" id="KW-0520">NAD</keyword>
<dbReference type="OMA" id="THLDSMR"/>
<dbReference type="FunFam" id="3.40.50.720:FF:000018">
    <property type="entry name" value="Malate dehydrogenase"/>
    <property type="match status" value="1"/>
</dbReference>
<dbReference type="Proteomes" id="UP000009046">
    <property type="component" value="Unassembled WGS sequence"/>
</dbReference>
<dbReference type="KEGG" id="phu:Phum_PHUM581610"/>
<feature type="domain" description="Lactate/malate dehydrogenase C-terminal" evidence="11">
    <location>
        <begin position="162"/>
        <end position="329"/>
    </location>
</feature>
<evidence type="ECO:0000256" key="5">
    <source>
        <dbReference type="ARBA" id="ARBA00023027"/>
    </source>
</evidence>
<dbReference type="PRINTS" id="PR00086">
    <property type="entry name" value="LLDHDRGNASE"/>
</dbReference>
<feature type="binding site" evidence="8">
    <location>
        <begin position="135"/>
        <end position="137"/>
    </location>
    <ligand>
        <name>NAD(+)</name>
        <dbReference type="ChEBI" id="CHEBI:57540"/>
    </ligand>
</feature>
<dbReference type="InterPro" id="IPR011304">
    <property type="entry name" value="L-lactate_DH"/>
</dbReference>
<comment type="catalytic activity">
    <reaction evidence="6 9">
        <text>(S)-lactate + NAD(+) = pyruvate + NADH + H(+)</text>
        <dbReference type="Rhea" id="RHEA:23444"/>
        <dbReference type="ChEBI" id="CHEBI:15361"/>
        <dbReference type="ChEBI" id="CHEBI:15378"/>
        <dbReference type="ChEBI" id="CHEBI:16651"/>
        <dbReference type="ChEBI" id="CHEBI:57540"/>
        <dbReference type="ChEBI" id="CHEBI:57945"/>
        <dbReference type="EC" id="1.1.1.27"/>
    </reaction>
</comment>
<dbReference type="SUPFAM" id="SSF51735">
    <property type="entry name" value="NAD(P)-binding Rossmann-fold domains"/>
    <property type="match status" value="1"/>
</dbReference>
<dbReference type="EMBL" id="AAZO01007079">
    <property type="status" value="NOT_ANNOTATED_CDS"/>
    <property type="molecule type" value="Genomic_DNA"/>
</dbReference>
<dbReference type="OrthoDB" id="5405561at2759"/>
<gene>
    <name evidence="13" type="primary">8232374</name>
    <name evidence="12" type="ORF">Phum_PHUM581610</name>
</gene>